<comment type="function">
    <text evidence="9">Key enzyme in the regulation of glycerol uptake and metabolism. Catalyzes the phosphorylation of glycerol to yield sn-glycerol 3-phosphate.</text>
</comment>
<dbReference type="GO" id="GO:0004370">
    <property type="term" value="F:glycerol kinase activity"/>
    <property type="evidence" value="ECO:0007669"/>
    <property type="project" value="UniProtKB-UniRule"/>
</dbReference>
<dbReference type="SUPFAM" id="SSF53067">
    <property type="entry name" value="Actin-like ATPase domain"/>
    <property type="match status" value="2"/>
</dbReference>
<comment type="activity regulation">
    <text evidence="9">Inhibited by fructose 1,6-bisphosphate (FBP).</text>
</comment>
<dbReference type="InterPro" id="IPR018484">
    <property type="entry name" value="FGGY_N"/>
</dbReference>
<comment type="similarity">
    <text evidence="2 9 10">Belongs to the FGGY kinase family.</text>
</comment>
<dbReference type="InterPro" id="IPR018485">
    <property type="entry name" value="FGGY_C"/>
</dbReference>
<dbReference type="UniPathway" id="UPA00618">
    <property type="reaction ID" value="UER00672"/>
</dbReference>
<feature type="binding site" evidence="9">
    <location>
        <position position="13"/>
    </location>
    <ligand>
        <name>ATP</name>
        <dbReference type="ChEBI" id="CHEBI:30616"/>
    </ligand>
</feature>
<feature type="binding site" evidence="9">
    <location>
        <position position="243"/>
    </location>
    <ligand>
        <name>glycerol</name>
        <dbReference type="ChEBI" id="CHEBI:17754"/>
    </ligand>
</feature>
<comment type="pathway">
    <text evidence="1 9">Polyol metabolism; glycerol degradation via glycerol kinase pathway; sn-glycerol 3-phosphate from glycerol: step 1/1.</text>
</comment>
<dbReference type="Pfam" id="PF00370">
    <property type="entry name" value="FGGY_N"/>
    <property type="match status" value="1"/>
</dbReference>
<evidence type="ECO:0000256" key="8">
    <source>
        <dbReference type="ARBA" id="ARBA00052101"/>
    </source>
</evidence>
<dbReference type="PANTHER" id="PTHR10196:SF78">
    <property type="entry name" value="GLYCEROL KINASE"/>
    <property type="match status" value="1"/>
</dbReference>
<evidence type="ECO:0000256" key="9">
    <source>
        <dbReference type="HAMAP-Rule" id="MF_00186"/>
    </source>
</evidence>
<keyword evidence="3 9" id="KW-0808">Transferase</keyword>
<feature type="binding site" evidence="9">
    <location>
        <position position="12"/>
    </location>
    <ligand>
        <name>ATP</name>
        <dbReference type="ChEBI" id="CHEBI:30616"/>
    </ligand>
</feature>
<comment type="catalytic activity">
    <reaction evidence="8 9">
        <text>glycerol + ATP = sn-glycerol 3-phosphate + ADP + H(+)</text>
        <dbReference type="Rhea" id="RHEA:21644"/>
        <dbReference type="ChEBI" id="CHEBI:15378"/>
        <dbReference type="ChEBI" id="CHEBI:17754"/>
        <dbReference type="ChEBI" id="CHEBI:30616"/>
        <dbReference type="ChEBI" id="CHEBI:57597"/>
        <dbReference type="ChEBI" id="CHEBI:456216"/>
        <dbReference type="EC" id="2.7.1.30"/>
    </reaction>
</comment>
<dbReference type="InterPro" id="IPR005999">
    <property type="entry name" value="Glycerol_kin"/>
</dbReference>
<feature type="binding site" evidence="9">
    <location>
        <position position="242"/>
    </location>
    <ligand>
        <name>sn-glycerol 3-phosphate</name>
        <dbReference type="ChEBI" id="CHEBI:57597"/>
    </ligand>
</feature>
<dbReference type="CDD" id="cd07786">
    <property type="entry name" value="FGGY_EcGK_like"/>
    <property type="match status" value="1"/>
</dbReference>
<dbReference type="NCBIfam" id="TIGR01311">
    <property type="entry name" value="glycerol_kin"/>
    <property type="match status" value="1"/>
</dbReference>
<dbReference type="OrthoDB" id="9805576at2"/>
<evidence type="ECO:0000313" key="13">
    <source>
        <dbReference type="EMBL" id="PQV55932.1"/>
    </source>
</evidence>
<dbReference type="NCBIfam" id="NF000756">
    <property type="entry name" value="PRK00047.1"/>
    <property type="match status" value="1"/>
</dbReference>
<feature type="binding site" evidence="9">
    <location>
        <position position="307"/>
    </location>
    <ligand>
        <name>ADP</name>
        <dbReference type="ChEBI" id="CHEBI:456216"/>
    </ligand>
</feature>
<feature type="binding site" evidence="9">
    <location>
        <position position="11"/>
    </location>
    <ligand>
        <name>ATP</name>
        <dbReference type="ChEBI" id="CHEBI:30616"/>
    </ligand>
</feature>
<dbReference type="EC" id="2.7.1.30" evidence="9"/>
<dbReference type="FunFam" id="3.30.420.40:FF:000008">
    <property type="entry name" value="Glycerol kinase"/>
    <property type="match status" value="1"/>
</dbReference>
<dbReference type="EMBL" id="PVEP01000006">
    <property type="protein sequence ID" value="PQV55932.1"/>
    <property type="molecule type" value="Genomic_DNA"/>
</dbReference>
<feature type="binding site" evidence="9">
    <location>
        <position position="11"/>
    </location>
    <ligand>
        <name>sn-glycerol 3-phosphate</name>
        <dbReference type="ChEBI" id="CHEBI:57597"/>
    </ligand>
</feature>
<feature type="domain" description="Carbohydrate kinase FGGY C-terminal" evidence="12">
    <location>
        <begin position="259"/>
        <end position="446"/>
    </location>
</feature>
<dbReference type="GO" id="GO:0005524">
    <property type="term" value="F:ATP binding"/>
    <property type="evidence" value="ECO:0007669"/>
    <property type="project" value="UniProtKB-UniRule"/>
</dbReference>
<proteinExistence type="inferred from homology"/>
<feature type="binding site" evidence="9">
    <location>
        <position position="133"/>
    </location>
    <ligand>
        <name>glycerol</name>
        <dbReference type="ChEBI" id="CHEBI:17754"/>
    </ligand>
</feature>
<dbReference type="Proteomes" id="UP000238338">
    <property type="component" value="Unassembled WGS sequence"/>
</dbReference>
<dbReference type="PROSITE" id="PS00445">
    <property type="entry name" value="FGGY_KINASES_2"/>
    <property type="match status" value="1"/>
</dbReference>
<dbReference type="HAMAP" id="MF_00186">
    <property type="entry name" value="Glycerol_kin"/>
    <property type="match status" value="1"/>
</dbReference>
<evidence type="ECO:0000256" key="2">
    <source>
        <dbReference type="ARBA" id="ARBA00009156"/>
    </source>
</evidence>
<evidence type="ECO:0000256" key="3">
    <source>
        <dbReference type="ARBA" id="ARBA00022679"/>
    </source>
</evidence>
<feature type="domain" description="Carbohydrate kinase FGGY N-terminal" evidence="11">
    <location>
        <begin position="4"/>
        <end position="249"/>
    </location>
</feature>
<dbReference type="InterPro" id="IPR000577">
    <property type="entry name" value="Carb_kinase_FGGY"/>
</dbReference>
<feature type="binding site" evidence="9">
    <location>
        <position position="409"/>
    </location>
    <ligand>
        <name>ATP</name>
        <dbReference type="ChEBI" id="CHEBI:30616"/>
    </ligand>
</feature>
<evidence type="ECO:0000256" key="5">
    <source>
        <dbReference type="ARBA" id="ARBA00022777"/>
    </source>
</evidence>
<keyword evidence="4 9" id="KW-0547">Nucleotide-binding</keyword>
<feature type="binding site" evidence="9">
    <location>
        <position position="409"/>
    </location>
    <ligand>
        <name>ADP</name>
        <dbReference type="ChEBI" id="CHEBI:456216"/>
    </ligand>
</feature>
<organism evidence="13 14">
    <name type="scientific">Albidovulum denitrificans</name>
    <dbReference type="NCBI Taxonomy" id="404881"/>
    <lineage>
        <taxon>Bacteria</taxon>
        <taxon>Pseudomonadati</taxon>
        <taxon>Pseudomonadota</taxon>
        <taxon>Alphaproteobacteria</taxon>
        <taxon>Rhodobacterales</taxon>
        <taxon>Paracoccaceae</taxon>
        <taxon>Albidovulum</taxon>
    </lineage>
</organism>
<evidence type="ECO:0000256" key="7">
    <source>
        <dbReference type="ARBA" id="ARBA00022840"/>
    </source>
</evidence>
<evidence type="ECO:0000256" key="10">
    <source>
        <dbReference type="RuleBase" id="RU003733"/>
    </source>
</evidence>
<dbReference type="Pfam" id="PF02782">
    <property type="entry name" value="FGGY_C"/>
    <property type="match status" value="1"/>
</dbReference>
<keyword evidence="7 9" id="KW-0067">ATP-binding</keyword>
<keyword evidence="6 9" id="KW-0319">Glycerol metabolism</keyword>
<dbReference type="AlphaFoldDB" id="A0A2S8S555"/>
<accession>A0A2S8S555</accession>
<dbReference type="GO" id="GO:0006072">
    <property type="term" value="P:glycerol-3-phosphate metabolic process"/>
    <property type="evidence" value="ECO:0007669"/>
    <property type="project" value="InterPro"/>
</dbReference>
<feature type="binding site" evidence="9">
    <location>
        <position position="81"/>
    </location>
    <ligand>
        <name>glycerol</name>
        <dbReference type="ChEBI" id="CHEBI:17754"/>
    </ligand>
</feature>
<feature type="binding site" evidence="9">
    <location>
        <position position="15"/>
    </location>
    <ligand>
        <name>ADP</name>
        <dbReference type="ChEBI" id="CHEBI:456216"/>
    </ligand>
</feature>
<evidence type="ECO:0000256" key="4">
    <source>
        <dbReference type="ARBA" id="ARBA00022741"/>
    </source>
</evidence>
<feature type="binding site" evidence="9">
    <location>
        <position position="307"/>
    </location>
    <ligand>
        <name>ATP</name>
        <dbReference type="ChEBI" id="CHEBI:30616"/>
    </ligand>
</feature>
<dbReference type="PIRSF" id="PIRSF000538">
    <property type="entry name" value="GlpK"/>
    <property type="match status" value="1"/>
</dbReference>
<dbReference type="InterPro" id="IPR018483">
    <property type="entry name" value="Carb_kinase_FGGY_CS"/>
</dbReference>
<keyword evidence="14" id="KW-1185">Reference proteome</keyword>
<feature type="binding site" evidence="9">
    <location>
        <position position="82"/>
    </location>
    <ligand>
        <name>glycerol</name>
        <dbReference type="ChEBI" id="CHEBI:17754"/>
    </ligand>
</feature>
<feature type="binding site" evidence="9">
    <location>
        <position position="242"/>
    </location>
    <ligand>
        <name>glycerol</name>
        <dbReference type="ChEBI" id="CHEBI:17754"/>
    </ligand>
</feature>
<dbReference type="InterPro" id="IPR043129">
    <property type="entry name" value="ATPase_NBD"/>
</dbReference>
<feature type="binding site" evidence="9">
    <location>
        <position position="82"/>
    </location>
    <ligand>
        <name>sn-glycerol 3-phosphate</name>
        <dbReference type="ChEBI" id="CHEBI:57597"/>
    </ligand>
</feature>
<protein>
    <recommendedName>
        <fullName evidence="9">Glycerol kinase</fullName>
        <ecNumber evidence="9">2.7.1.30</ecNumber>
    </recommendedName>
    <alternativeName>
        <fullName evidence="9">ATP:glycerol 3-phosphotransferase</fullName>
    </alternativeName>
    <alternativeName>
        <fullName evidence="9">Glycerokinase</fullName>
        <shortName evidence="9">GK</shortName>
    </alternativeName>
</protein>
<dbReference type="FunFam" id="3.30.420.40:FF:000007">
    <property type="entry name" value="Glycerol kinase"/>
    <property type="match status" value="1"/>
</dbReference>
<dbReference type="Gene3D" id="3.30.420.40">
    <property type="match status" value="2"/>
</dbReference>
<dbReference type="GO" id="GO:0005829">
    <property type="term" value="C:cytosol"/>
    <property type="evidence" value="ECO:0007669"/>
    <property type="project" value="TreeGrafter"/>
</dbReference>
<name>A0A2S8S555_9RHOB</name>
<comment type="caution">
    <text evidence="13">The sequence shown here is derived from an EMBL/GenBank/DDBJ whole genome shotgun (WGS) entry which is preliminary data.</text>
</comment>
<feature type="binding site" evidence="9">
    <location>
        <position position="81"/>
    </location>
    <ligand>
        <name>sn-glycerol 3-phosphate</name>
        <dbReference type="ChEBI" id="CHEBI:57597"/>
    </ligand>
</feature>
<feature type="binding site" evidence="9">
    <location>
        <position position="311"/>
    </location>
    <ligand>
        <name>ATP</name>
        <dbReference type="ChEBI" id="CHEBI:30616"/>
    </ligand>
</feature>
<feature type="binding site" evidence="9">
    <location>
        <position position="264"/>
    </location>
    <ligand>
        <name>ADP</name>
        <dbReference type="ChEBI" id="CHEBI:456216"/>
    </ligand>
</feature>
<keyword evidence="5 9" id="KW-0418">Kinase</keyword>
<reference evidence="13 14" key="1">
    <citation type="submission" date="2018-02" db="EMBL/GenBank/DDBJ databases">
        <title>Genomic Encyclopedia of Archaeal and Bacterial Type Strains, Phase II (KMG-II): from individual species to whole genera.</title>
        <authorList>
            <person name="Goeker M."/>
        </authorList>
    </citation>
    <scope>NUCLEOTIDE SEQUENCE [LARGE SCALE GENOMIC DNA]</scope>
    <source>
        <strain evidence="13 14">DSM 18921</strain>
    </source>
</reference>
<evidence type="ECO:0000259" key="11">
    <source>
        <dbReference type="Pfam" id="PF00370"/>
    </source>
</evidence>
<evidence type="ECO:0000259" key="12">
    <source>
        <dbReference type="Pfam" id="PF02782"/>
    </source>
</evidence>
<evidence type="ECO:0000313" key="14">
    <source>
        <dbReference type="Proteomes" id="UP000238338"/>
    </source>
</evidence>
<gene>
    <name evidence="9" type="primary">glpK</name>
    <name evidence="13" type="ORF">LX70_02817</name>
</gene>
<evidence type="ECO:0000256" key="1">
    <source>
        <dbReference type="ARBA" id="ARBA00005190"/>
    </source>
</evidence>
<feature type="binding site" evidence="9">
    <location>
        <position position="264"/>
    </location>
    <ligand>
        <name>ATP</name>
        <dbReference type="ChEBI" id="CHEBI:30616"/>
    </ligand>
</feature>
<evidence type="ECO:0000256" key="6">
    <source>
        <dbReference type="ARBA" id="ARBA00022798"/>
    </source>
</evidence>
<dbReference type="RefSeq" id="WP_105515401.1">
    <property type="nucleotide sequence ID" value="NZ_PVEP01000006.1"/>
</dbReference>
<comment type="caution">
    <text evidence="9">Lacks conserved residue(s) required for the propagation of feature annotation.</text>
</comment>
<dbReference type="PANTHER" id="PTHR10196">
    <property type="entry name" value="SUGAR KINASE"/>
    <property type="match status" value="1"/>
</dbReference>
<feature type="binding site" evidence="9">
    <location>
        <position position="133"/>
    </location>
    <ligand>
        <name>sn-glycerol 3-phosphate</name>
        <dbReference type="ChEBI" id="CHEBI:57597"/>
    </ligand>
</feature>
<feature type="binding site" evidence="9">
    <location>
        <position position="11"/>
    </location>
    <ligand>
        <name>ADP</name>
        <dbReference type="ChEBI" id="CHEBI:456216"/>
    </ligand>
</feature>
<dbReference type="GO" id="GO:0019563">
    <property type="term" value="P:glycerol catabolic process"/>
    <property type="evidence" value="ECO:0007669"/>
    <property type="project" value="UniProtKB-UniRule"/>
</dbReference>
<sequence>MTQILAIDQGTTSTRAILFDGSLSAVASAQEEFTQHYPASGWVEHDPMDLWTTTASTCRAAIDRAGAGPERIAAIGITNQRETTIVWDRKTGKPVCNAIVWQDRRTSDLCKALKSEGFEDVVTERTGLLLDPYFSGTKLAWILDNIDGARARAEAGDLLFGTVDSWLVWNLTGGKAHVTDATNAARTLLYDIRKGRWSRTICDRLNIPMAMLPEVRDCAADFGETRPDLFGRPIPILGIAGDQQAATVGQACFKPGMMKSTYGTGCFALLNTGEVPVRSKNRLLTTIAYQLDGKPTYALEGSIFIAGAVVQWLRDGLKIIGNAGETQGLAERADPGQQVILVPAFTGLGAPYWNAESRGAVFGLTRNSGPAELARAALESVGFQTRDLLEAMRADWTGAGDTALRVDGGMSASAFTMQFLADIIDAPVERPRILETTAMGAAWLAGQRAGILPGMAEFAASWTADTRFEPKMEEGARAVRYAAWKRAVAATLSFAE</sequence>
<dbReference type="PROSITE" id="PS00933">
    <property type="entry name" value="FGGY_KINASES_1"/>
    <property type="match status" value="1"/>
</dbReference>